<dbReference type="HOGENOM" id="CLU_037162_13_3_11"/>
<evidence type="ECO:0000259" key="3">
    <source>
        <dbReference type="PROSITE" id="PS51462"/>
    </source>
</evidence>
<proteinExistence type="predicted"/>
<evidence type="ECO:0000313" key="5">
    <source>
        <dbReference type="Proteomes" id="UP000004705"/>
    </source>
</evidence>
<name>H8GA75_9PSEU</name>
<dbReference type="AlphaFoldDB" id="H8GA75"/>
<dbReference type="EMBL" id="CM001466">
    <property type="protein sequence ID" value="EHY89572.1"/>
    <property type="molecule type" value="Genomic_DNA"/>
</dbReference>
<organism evidence="4 5">
    <name type="scientific">Saccharomonospora azurea NA-128</name>
    <dbReference type="NCBI Taxonomy" id="882081"/>
    <lineage>
        <taxon>Bacteria</taxon>
        <taxon>Bacillati</taxon>
        <taxon>Actinomycetota</taxon>
        <taxon>Actinomycetes</taxon>
        <taxon>Pseudonocardiales</taxon>
        <taxon>Pseudonocardiaceae</taxon>
        <taxon>Saccharomonospora</taxon>
    </lineage>
</organism>
<accession>H8GA75</accession>
<dbReference type="OrthoDB" id="67499at2"/>
<dbReference type="InterPro" id="IPR015797">
    <property type="entry name" value="NUDIX_hydrolase-like_dom_sf"/>
</dbReference>
<dbReference type="Gene3D" id="3.90.79.10">
    <property type="entry name" value="Nucleoside Triphosphate Pyrophosphohydrolase"/>
    <property type="match status" value="1"/>
</dbReference>
<dbReference type="CDD" id="cd04690">
    <property type="entry name" value="NUDIX_Hydrolase"/>
    <property type="match status" value="1"/>
</dbReference>
<dbReference type="InterPro" id="IPR000086">
    <property type="entry name" value="NUDIX_hydrolase_dom"/>
</dbReference>
<dbReference type="PROSITE" id="PS51462">
    <property type="entry name" value="NUDIX"/>
    <property type="match status" value="1"/>
</dbReference>
<dbReference type="PANTHER" id="PTHR43046">
    <property type="entry name" value="GDP-MANNOSE MANNOSYL HYDROLASE"/>
    <property type="match status" value="1"/>
</dbReference>
<reference evidence="4 5" key="1">
    <citation type="journal article" date="2012" name="Stand. Genomic Sci.">
        <title>Genome sequence of the soil bacterium Saccharomonospora azurea type strain (NA-128(T)).</title>
        <authorList>
            <person name="Klenk H.P."/>
            <person name="Held B."/>
            <person name="Lucas S."/>
            <person name="Lapidus A."/>
            <person name="Copeland A."/>
            <person name="Hammon N."/>
            <person name="Pitluck S."/>
            <person name="Goodwin L.A."/>
            <person name="Han C."/>
            <person name="Tapia R."/>
            <person name="Brambilla E.M."/>
            <person name="Potter G."/>
            <person name="Land M."/>
            <person name="Ivanova N."/>
            <person name="Rohde M."/>
            <person name="Goker M."/>
            <person name="Detter J.C."/>
            <person name="Kyrpides N.C."/>
            <person name="Woyke T."/>
        </authorList>
    </citation>
    <scope>NUCLEOTIDE SEQUENCE [LARGE SCALE GENOMIC DNA]</scope>
    <source>
        <strain evidence="4 5">NA-128</strain>
    </source>
</reference>
<comment type="cofactor">
    <cofactor evidence="1">
        <name>Mg(2+)</name>
        <dbReference type="ChEBI" id="CHEBI:18420"/>
    </cofactor>
</comment>
<keyword evidence="2" id="KW-0378">Hydrolase</keyword>
<evidence type="ECO:0000313" key="4">
    <source>
        <dbReference type="EMBL" id="EHY89572.1"/>
    </source>
</evidence>
<dbReference type="Proteomes" id="UP000004705">
    <property type="component" value="Chromosome"/>
</dbReference>
<evidence type="ECO:0000256" key="1">
    <source>
        <dbReference type="ARBA" id="ARBA00001946"/>
    </source>
</evidence>
<gene>
    <name evidence="4" type="ORF">SacazDRAFT_02680</name>
</gene>
<keyword evidence="5" id="KW-1185">Reference proteome</keyword>
<dbReference type="PANTHER" id="PTHR43046:SF2">
    <property type="entry name" value="8-OXO-DGTP DIPHOSPHATASE-RELATED"/>
    <property type="match status" value="1"/>
</dbReference>
<evidence type="ECO:0000256" key="2">
    <source>
        <dbReference type="ARBA" id="ARBA00022801"/>
    </source>
</evidence>
<dbReference type="Pfam" id="PF00293">
    <property type="entry name" value="NUDIX"/>
    <property type="match status" value="1"/>
</dbReference>
<dbReference type="SUPFAM" id="SSF55811">
    <property type="entry name" value="Nudix"/>
    <property type="match status" value="1"/>
</dbReference>
<feature type="domain" description="Nudix hydrolase" evidence="3">
    <location>
        <begin position="7"/>
        <end position="132"/>
    </location>
</feature>
<dbReference type="RefSeq" id="WP_005442356.1">
    <property type="nucleotide sequence ID" value="NZ_CM001466.1"/>
</dbReference>
<protein>
    <submittedName>
        <fullName evidence="4">NTP pyrophosphohydrolase</fullName>
    </submittedName>
</protein>
<sequence>MAGDTVDRVIDKVAWIRIEDGRVLVARSRGKDVFYLPGGKREPGEADVDTLVREIAEELSVTVVRGTESLVGVFDGPADSGNGVRVRMTCYTADHEGTITPDHEIEEVRWLRHADSSLLSLASRVVLDHLHANALLD</sequence>
<dbReference type="GO" id="GO:0016787">
    <property type="term" value="F:hydrolase activity"/>
    <property type="evidence" value="ECO:0007669"/>
    <property type="project" value="UniProtKB-KW"/>
</dbReference>